<keyword evidence="5" id="KW-1185">Reference proteome</keyword>
<dbReference type="InterPro" id="IPR039361">
    <property type="entry name" value="Cyclin"/>
</dbReference>
<dbReference type="PANTHER" id="PTHR10177">
    <property type="entry name" value="CYCLINS"/>
    <property type="match status" value="1"/>
</dbReference>
<dbReference type="Proteomes" id="UP001153737">
    <property type="component" value="Chromosome 2"/>
</dbReference>
<feature type="compositionally biased region" description="Low complexity" evidence="2">
    <location>
        <begin position="175"/>
        <end position="184"/>
    </location>
</feature>
<evidence type="ECO:0000313" key="4">
    <source>
        <dbReference type="EMBL" id="CAH1155860.1"/>
    </source>
</evidence>
<gene>
    <name evidence="4" type="ORF">PHAECO_LOCUS6092</name>
</gene>
<keyword evidence="1" id="KW-0195">Cyclin</keyword>
<dbReference type="SMART" id="SM00385">
    <property type="entry name" value="CYCLIN"/>
    <property type="match status" value="1"/>
</dbReference>
<protein>
    <recommendedName>
        <fullName evidence="3">Cyclin-like domain-containing protein</fullName>
    </recommendedName>
</protein>
<dbReference type="EMBL" id="OU896708">
    <property type="protein sequence ID" value="CAH1155860.1"/>
    <property type="molecule type" value="Genomic_DNA"/>
</dbReference>
<dbReference type="InterPro" id="IPR013763">
    <property type="entry name" value="Cyclin-like_dom"/>
</dbReference>
<dbReference type="Gene3D" id="1.10.472.10">
    <property type="entry name" value="Cyclin-like"/>
    <property type="match status" value="2"/>
</dbReference>
<feature type="domain" description="Cyclin-like" evidence="3">
    <location>
        <begin position="340"/>
        <end position="424"/>
    </location>
</feature>
<evidence type="ECO:0000256" key="2">
    <source>
        <dbReference type="SAM" id="MobiDB-lite"/>
    </source>
</evidence>
<accession>A0A9P0GS48</accession>
<dbReference type="Pfam" id="PF00134">
    <property type="entry name" value="Cyclin_N"/>
    <property type="match status" value="1"/>
</dbReference>
<evidence type="ECO:0000313" key="5">
    <source>
        <dbReference type="Proteomes" id="UP001153737"/>
    </source>
</evidence>
<dbReference type="InterPro" id="IPR036915">
    <property type="entry name" value="Cyclin-like_sf"/>
</dbReference>
<sequence length="550" mass="62213">MRKFTIHQDKENIPVSAIKCPCPATRKCVPQCVRKPTGKGNALQELSTNTRKPPSSSQQYSTSSSITGSKLGTLTCYQSDFNSLAKREMMNILHEEKKRLSVPAEYNRTKPRSAGDVTHGTKFRYDFVESTTQNNCNSRNPLKKSDGSYEGRTCSTSTETHRGFASSGLLEDSSRNVSRRTSSTPKPTHRLSIDSGYSASWNSNSTKTSLSRLDKFHEASSTKVYVDSVGQKSWYSLSSTKESSSRLDGFSEIKNTHSRIPINFLTDPETLISERPQSQRNTKLPKRAFSNKGISRHPGEDEYAQDTLFNVLMIEEKITLPVGFMQYFGPDQKSRATIVNWMLGIQVQIQITDAELYLAVNLLDQVLARTSVPTNMLQLVALGTIWITNKYIGPDTLRASDLLWYANNAYVVRQLLRMERNVLRILNFQLHYIEPASCVDTFLSILGLENLELARFTAHYFLDCMTLLPDFSSIPVSILAAAVINVAIKMYYPTLENIVRLYLGRNMSSIHDQKRRVAESKIHAQTTLMRDENYMFRKAYHKNKAVGKIK</sequence>
<proteinExistence type="inferred from homology"/>
<comment type="similarity">
    <text evidence="1">Belongs to the cyclin family.</text>
</comment>
<reference evidence="4" key="2">
    <citation type="submission" date="2022-10" db="EMBL/GenBank/DDBJ databases">
        <authorList>
            <consortium name="ENA_rothamsted_submissions"/>
            <consortium name="culmorum"/>
            <person name="King R."/>
        </authorList>
    </citation>
    <scope>NUCLEOTIDE SEQUENCE</scope>
</reference>
<organism evidence="4 5">
    <name type="scientific">Phaedon cochleariae</name>
    <name type="common">Mustard beetle</name>
    <dbReference type="NCBI Taxonomy" id="80249"/>
    <lineage>
        <taxon>Eukaryota</taxon>
        <taxon>Metazoa</taxon>
        <taxon>Ecdysozoa</taxon>
        <taxon>Arthropoda</taxon>
        <taxon>Hexapoda</taxon>
        <taxon>Insecta</taxon>
        <taxon>Pterygota</taxon>
        <taxon>Neoptera</taxon>
        <taxon>Endopterygota</taxon>
        <taxon>Coleoptera</taxon>
        <taxon>Polyphaga</taxon>
        <taxon>Cucujiformia</taxon>
        <taxon>Chrysomeloidea</taxon>
        <taxon>Chrysomelidae</taxon>
        <taxon>Chrysomelinae</taxon>
        <taxon>Chrysomelini</taxon>
        <taxon>Phaedon</taxon>
    </lineage>
</organism>
<dbReference type="OrthoDB" id="6370339at2759"/>
<reference evidence="4" key="1">
    <citation type="submission" date="2022-01" db="EMBL/GenBank/DDBJ databases">
        <authorList>
            <person name="King R."/>
        </authorList>
    </citation>
    <scope>NUCLEOTIDE SEQUENCE</scope>
</reference>
<name>A0A9P0GS48_PHACE</name>
<evidence type="ECO:0000259" key="3">
    <source>
        <dbReference type="SMART" id="SM00385"/>
    </source>
</evidence>
<evidence type="ECO:0000256" key="1">
    <source>
        <dbReference type="RuleBase" id="RU000383"/>
    </source>
</evidence>
<dbReference type="SUPFAM" id="SSF47954">
    <property type="entry name" value="Cyclin-like"/>
    <property type="match status" value="1"/>
</dbReference>
<feature type="region of interest" description="Disordered" evidence="2">
    <location>
        <begin position="135"/>
        <end position="193"/>
    </location>
</feature>
<feature type="compositionally biased region" description="Low complexity" evidence="2">
    <location>
        <begin position="52"/>
        <end position="65"/>
    </location>
</feature>
<feature type="region of interest" description="Disordered" evidence="2">
    <location>
        <begin position="39"/>
        <end position="65"/>
    </location>
</feature>
<dbReference type="InterPro" id="IPR006671">
    <property type="entry name" value="Cyclin_N"/>
</dbReference>
<dbReference type="AlphaFoldDB" id="A0A9P0GS48"/>